<dbReference type="EMBL" id="LN483070">
    <property type="protein sequence ID" value="CEA08021.1"/>
    <property type="molecule type" value="Genomic_DNA"/>
</dbReference>
<dbReference type="AlphaFoldDB" id="A0A078MTA0"/>
<reference evidence="4" key="1">
    <citation type="submission" date="2014-07" db="EMBL/GenBank/DDBJ databases">
        <authorList>
            <person name="Urmite Genomes Urmite Genomes"/>
        </authorList>
    </citation>
    <scope>NUCLEOTIDE SEQUENCE</scope>
    <source>
        <strain evidence="4">11W110_air</strain>
    </source>
</reference>
<accession>A0A078MTA0</accession>
<dbReference type="PATRIC" id="fig|1461584.3.peg.1342"/>
<protein>
    <submittedName>
        <fullName evidence="4">Alpha-crystallin</fullName>
    </submittedName>
</protein>
<dbReference type="Gene3D" id="2.60.40.790">
    <property type="match status" value="1"/>
</dbReference>
<evidence type="ECO:0000256" key="1">
    <source>
        <dbReference type="PROSITE-ProRule" id="PRU00285"/>
    </source>
</evidence>
<dbReference type="SUPFAM" id="SSF49764">
    <property type="entry name" value="HSP20-like chaperones"/>
    <property type="match status" value="1"/>
</dbReference>
<feature type="domain" description="SHSP" evidence="3">
    <location>
        <begin position="23"/>
        <end position="137"/>
    </location>
</feature>
<name>A0A078MTA0_9MICC</name>
<dbReference type="InterPro" id="IPR008978">
    <property type="entry name" value="HSP20-like_chaperone"/>
</dbReference>
<dbReference type="Pfam" id="PF00011">
    <property type="entry name" value="HSP20"/>
    <property type="match status" value="1"/>
</dbReference>
<gene>
    <name evidence="4" type="primary">hspX</name>
    <name evidence="4" type="ORF">BN1051_01356</name>
</gene>
<dbReference type="InterPro" id="IPR002068">
    <property type="entry name" value="A-crystallin/Hsp20_dom"/>
</dbReference>
<dbReference type="InterPro" id="IPR031107">
    <property type="entry name" value="Small_HSP"/>
</dbReference>
<dbReference type="CDD" id="cd06464">
    <property type="entry name" value="ACD_sHsps-like"/>
    <property type="match status" value="1"/>
</dbReference>
<evidence type="ECO:0000259" key="3">
    <source>
        <dbReference type="PROSITE" id="PS01031"/>
    </source>
</evidence>
<dbReference type="PANTHER" id="PTHR11527">
    <property type="entry name" value="HEAT-SHOCK PROTEIN 20 FAMILY MEMBER"/>
    <property type="match status" value="1"/>
</dbReference>
<comment type="similarity">
    <text evidence="1 2">Belongs to the small heat shock protein (HSP20) family.</text>
</comment>
<evidence type="ECO:0000313" key="4">
    <source>
        <dbReference type="EMBL" id="CEA08021.1"/>
    </source>
</evidence>
<evidence type="ECO:0000256" key="2">
    <source>
        <dbReference type="RuleBase" id="RU003616"/>
    </source>
</evidence>
<sequence>MAGLSRRDRFELPEPVRRFFEGDWDVASGFPIEEYRDGQALVVRADLPDIDPETDLDVTVADGMLRIHAERREESSRRGREGYRSEFRYGSMTREIRLPQGASADDVAASYRDGVLEVRVPLPPTGDTGRKVPITRT</sequence>
<organism evidence="4">
    <name type="scientific">Arthrobacter saudimassiliensis</name>
    <dbReference type="NCBI Taxonomy" id="1461584"/>
    <lineage>
        <taxon>Bacteria</taxon>
        <taxon>Bacillati</taxon>
        <taxon>Actinomycetota</taxon>
        <taxon>Actinomycetes</taxon>
        <taxon>Micrococcales</taxon>
        <taxon>Micrococcaceae</taxon>
        <taxon>Arthrobacter</taxon>
    </lineage>
</organism>
<dbReference type="PROSITE" id="PS01031">
    <property type="entry name" value="SHSP"/>
    <property type="match status" value="1"/>
</dbReference>
<proteinExistence type="inferred from homology"/>